<name>X6LHH0_RETFI</name>
<feature type="coiled-coil region" evidence="1">
    <location>
        <begin position="100"/>
        <end position="127"/>
    </location>
</feature>
<dbReference type="AlphaFoldDB" id="X6LHH0"/>
<reference evidence="2 3" key="1">
    <citation type="journal article" date="2013" name="Curr. Biol.">
        <title>The Genome of the Foraminiferan Reticulomyxa filosa.</title>
        <authorList>
            <person name="Glockner G."/>
            <person name="Hulsmann N."/>
            <person name="Schleicher M."/>
            <person name="Noegel A.A."/>
            <person name="Eichinger L."/>
            <person name="Gallinger C."/>
            <person name="Pawlowski J."/>
            <person name="Sierra R."/>
            <person name="Euteneuer U."/>
            <person name="Pillet L."/>
            <person name="Moustafa A."/>
            <person name="Platzer M."/>
            <person name="Groth M."/>
            <person name="Szafranski K."/>
            <person name="Schliwa M."/>
        </authorList>
    </citation>
    <scope>NUCLEOTIDE SEQUENCE [LARGE SCALE GENOMIC DNA]</scope>
</reference>
<accession>X6LHH0</accession>
<keyword evidence="3" id="KW-1185">Reference proteome</keyword>
<organism evidence="2 3">
    <name type="scientific">Reticulomyxa filosa</name>
    <dbReference type="NCBI Taxonomy" id="46433"/>
    <lineage>
        <taxon>Eukaryota</taxon>
        <taxon>Sar</taxon>
        <taxon>Rhizaria</taxon>
        <taxon>Retaria</taxon>
        <taxon>Foraminifera</taxon>
        <taxon>Monothalamids</taxon>
        <taxon>Reticulomyxidae</taxon>
        <taxon>Reticulomyxa</taxon>
    </lineage>
</organism>
<comment type="caution">
    <text evidence="2">The sequence shown here is derived from an EMBL/GenBank/DDBJ whole genome shotgun (WGS) entry which is preliminary data.</text>
</comment>
<evidence type="ECO:0000256" key="1">
    <source>
        <dbReference type="SAM" id="Coils"/>
    </source>
</evidence>
<feature type="non-terminal residue" evidence="2">
    <location>
        <position position="1"/>
    </location>
</feature>
<keyword evidence="1" id="KW-0175">Coiled coil</keyword>
<proteinExistence type="predicted"/>
<evidence type="ECO:0000313" key="2">
    <source>
        <dbReference type="EMBL" id="ETO00180.1"/>
    </source>
</evidence>
<evidence type="ECO:0000313" key="3">
    <source>
        <dbReference type="Proteomes" id="UP000023152"/>
    </source>
</evidence>
<dbReference type="Proteomes" id="UP000023152">
    <property type="component" value="Unassembled WGS sequence"/>
</dbReference>
<sequence>NSNNSMILPTDEEILKMSPKILRQKLIEFGEPIKDNEQIVSSKLRLSVKCKRLNISSKSNDINDIETNEQVLDKSFVLDRFDVDAKENLDRRSVCNDKDEASLKQQLSMLQEQIKLLSRKVQLHESKSNVSQSYQGDNGNMNLKSEINGIRAAVLPSERPHVVKLCCNDDKNDLADSADDIVMKLAMDSSNSFRYIFKVSRDDFPSWRKQF</sequence>
<dbReference type="EMBL" id="ASPP01041720">
    <property type="protein sequence ID" value="ETO00180.1"/>
    <property type="molecule type" value="Genomic_DNA"/>
</dbReference>
<gene>
    <name evidence="2" type="ORF">RFI_37270</name>
</gene>
<protein>
    <submittedName>
        <fullName evidence="2">Uncharacterized protein</fullName>
    </submittedName>
</protein>